<sequence>MFMIPSPAALEADNLASSYCALRAPVDSCESPGSLSSEEAIRMVALFDNEEVGSNSAQGAGAPTLFQAMRRMVCFLGNECAREGVLERALHRSFLDTVLSSFSLFLV</sequence>
<proteinExistence type="predicted"/>
<evidence type="ECO:0000256" key="2">
    <source>
        <dbReference type="ARBA" id="ARBA00011965"/>
    </source>
</evidence>
<reference evidence="3 4" key="1">
    <citation type="journal article" date="2018" name="Science">
        <title>The opium poppy genome and morphinan production.</title>
        <authorList>
            <person name="Guo L."/>
            <person name="Winzer T."/>
            <person name="Yang X."/>
            <person name="Li Y."/>
            <person name="Ning Z."/>
            <person name="He Z."/>
            <person name="Teodor R."/>
            <person name="Lu Y."/>
            <person name="Bowser T.A."/>
            <person name="Graham I.A."/>
            <person name="Ye K."/>
        </authorList>
    </citation>
    <scope>NUCLEOTIDE SEQUENCE [LARGE SCALE GENOMIC DNA]</scope>
    <source>
        <strain evidence="4">cv. HN1</strain>
        <tissue evidence="3">Leaves</tissue>
    </source>
</reference>
<dbReference type="Gene3D" id="3.40.630.10">
    <property type="entry name" value="Zn peptidases"/>
    <property type="match status" value="1"/>
</dbReference>
<dbReference type="EMBL" id="CM010723">
    <property type="protein sequence ID" value="RZC76580.1"/>
    <property type="molecule type" value="Genomic_DNA"/>
</dbReference>
<dbReference type="InterPro" id="IPR001948">
    <property type="entry name" value="Peptidase_M18"/>
</dbReference>
<dbReference type="Gramene" id="RZC76580">
    <property type="protein sequence ID" value="RZC76580"/>
    <property type="gene ID" value="C5167_000723"/>
</dbReference>
<keyword evidence="4" id="KW-1185">Reference proteome</keyword>
<comment type="catalytic activity">
    <reaction evidence="1">
        <text>Release of an N-terminal aspartate or glutamate from a peptide, with a preference for aspartate.</text>
        <dbReference type="EC" id="3.4.11.21"/>
    </reaction>
</comment>
<dbReference type="EC" id="3.4.11.21" evidence="2"/>
<dbReference type="AlphaFoldDB" id="A0A4Y7KW34"/>
<name>A0A4Y7KW34_PAPSO</name>
<dbReference type="Pfam" id="PF02127">
    <property type="entry name" value="Peptidase_M18"/>
    <property type="match status" value="1"/>
</dbReference>
<dbReference type="PANTHER" id="PTHR28570">
    <property type="entry name" value="ASPARTYL AMINOPEPTIDASE"/>
    <property type="match status" value="1"/>
</dbReference>
<organism evidence="3 4">
    <name type="scientific">Papaver somniferum</name>
    <name type="common">Opium poppy</name>
    <dbReference type="NCBI Taxonomy" id="3469"/>
    <lineage>
        <taxon>Eukaryota</taxon>
        <taxon>Viridiplantae</taxon>
        <taxon>Streptophyta</taxon>
        <taxon>Embryophyta</taxon>
        <taxon>Tracheophyta</taxon>
        <taxon>Spermatophyta</taxon>
        <taxon>Magnoliopsida</taxon>
        <taxon>Ranunculales</taxon>
        <taxon>Papaveraceae</taxon>
        <taxon>Papaveroideae</taxon>
        <taxon>Papaver</taxon>
    </lineage>
</organism>
<accession>A0A4Y7KW34</accession>
<dbReference type="Proteomes" id="UP000316621">
    <property type="component" value="Chromosome 9"/>
</dbReference>
<evidence type="ECO:0000256" key="1">
    <source>
        <dbReference type="ARBA" id="ARBA00001335"/>
    </source>
</evidence>
<evidence type="ECO:0000313" key="4">
    <source>
        <dbReference type="Proteomes" id="UP000316621"/>
    </source>
</evidence>
<dbReference type="SUPFAM" id="SSF53187">
    <property type="entry name" value="Zn-dependent exopeptidases"/>
    <property type="match status" value="1"/>
</dbReference>
<dbReference type="GO" id="GO:0006508">
    <property type="term" value="P:proteolysis"/>
    <property type="evidence" value="ECO:0007669"/>
    <property type="project" value="InterPro"/>
</dbReference>
<dbReference type="GO" id="GO:0004177">
    <property type="term" value="F:aminopeptidase activity"/>
    <property type="evidence" value="ECO:0007669"/>
    <property type="project" value="UniProtKB-EC"/>
</dbReference>
<protein>
    <recommendedName>
        <fullName evidence="2">aspartyl aminopeptidase</fullName>
        <ecNumber evidence="2">3.4.11.21</ecNumber>
    </recommendedName>
</protein>
<dbReference type="GO" id="GO:0008270">
    <property type="term" value="F:zinc ion binding"/>
    <property type="evidence" value="ECO:0007669"/>
    <property type="project" value="InterPro"/>
</dbReference>
<gene>
    <name evidence="3" type="ORF">C5167_000723</name>
</gene>
<evidence type="ECO:0000313" key="3">
    <source>
        <dbReference type="EMBL" id="RZC76580.1"/>
    </source>
</evidence>
<dbReference type="STRING" id="3469.A0A4Y7KW34"/>
<dbReference type="PANTHER" id="PTHR28570:SF3">
    <property type="entry name" value="ASPARTYL AMINOPEPTIDASE"/>
    <property type="match status" value="1"/>
</dbReference>